<dbReference type="Pfam" id="PF02452">
    <property type="entry name" value="PemK_toxin"/>
    <property type="match status" value="1"/>
</dbReference>
<dbReference type="SUPFAM" id="SSF50118">
    <property type="entry name" value="Cell growth inhibitor/plasmid maintenance toxic component"/>
    <property type="match status" value="1"/>
</dbReference>
<accession>A0ABY7U8L8</accession>
<gene>
    <name evidence="3" type="primary">mazF</name>
    <name evidence="3" type="ORF">CMASS_04290</name>
</gene>
<keyword evidence="4" id="KW-1185">Reference proteome</keyword>
<sequence length="124" mass="13914">MKVSREQLFPGAVVWANLDPVVGREQSGHRPHIVVSTQAFNSLGSPLIHTVPITRRNRGWDNHVSVEMAQGQLDHSFALTEQVRALSIDRITGFHGAVTATTLKEIRWWLHRFLVFDIGGVNPQ</sequence>
<evidence type="ECO:0000313" key="3">
    <source>
        <dbReference type="EMBL" id="WCZ32309.1"/>
    </source>
</evidence>
<dbReference type="EMBL" id="CP063189">
    <property type="protein sequence ID" value="WCZ32309.1"/>
    <property type="molecule type" value="Genomic_DNA"/>
</dbReference>
<evidence type="ECO:0000256" key="2">
    <source>
        <dbReference type="ARBA" id="ARBA00022649"/>
    </source>
</evidence>
<dbReference type="PANTHER" id="PTHR33988">
    <property type="entry name" value="ENDORIBONUCLEASE MAZF-RELATED"/>
    <property type="match status" value="1"/>
</dbReference>
<dbReference type="InterPro" id="IPR003477">
    <property type="entry name" value="PemK-like"/>
</dbReference>
<name>A0ABY7U8L8_9CORY</name>
<dbReference type="EC" id="3.1.-.-" evidence="3"/>
<evidence type="ECO:0000313" key="4">
    <source>
        <dbReference type="Proteomes" id="UP001220064"/>
    </source>
</evidence>
<dbReference type="Gene3D" id="2.30.30.110">
    <property type="match status" value="1"/>
</dbReference>
<keyword evidence="3" id="KW-0378">Hydrolase</keyword>
<dbReference type="RefSeq" id="WP_022862495.1">
    <property type="nucleotide sequence ID" value="NZ_ATVG01000002.1"/>
</dbReference>
<organism evidence="3 4">
    <name type="scientific">Corynebacterium massiliense DSM 45435</name>
    <dbReference type="NCBI Taxonomy" id="1121364"/>
    <lineage>
        <taxon>Bacteria</taxon>
        <taxon>Bacillati</taxon>
        <taxon>Actinomycetota</taxon>
        <taxon>Actinomycetes</taxon>
        <taxon>Mycobacteriales</taxon>
        <taxon>Corynebacteriaceae</taxon>
        <taxon>Corynebacterium</taxon>
    </lineage>
</organism>
<dbReference type="GO" id="GO:0016787">
    <property type="term" value="F:hydrolase activity"/>
    <property type="evidence" value="ECO:0007669"/>
    <property type="project" value="UniProtKB-KW"/>
</dbReference>
<proteinExistence type="inferred from homology"/>
<evidence type="ECO:0000256" key="1">
    <source>
        <dbReference type="ARBA" id="ARBA00007521"/>
    </source>
</evidence>
<reference evidence="3 4" key="1">
    <citation type="submission" date="2020-10" db="EMBL/GenBank/DDBJ databases">
        <title>Complete genome sequence of Corynebacterium massiliense DSM 45435, type strain of Corynebacterium massiliense.</title>
        <authorList>
            <person name="Busche T."/>
            <person name="Kalinowski J."/>
            <person name="Ruckert C."/>
        </authorList>
    </citation>
    <scope>NUCLEOTIDE SEQUENCE [LARGE SCALE GENOMIC DNA]</scope>
    <source>
        <strain evidence="3 4">DSM 45435</strain>
    </source>
</reference>
<comment type="similarity">
    <text evidence="1">Belongs to the PemK/MazF family.</text>
</comment>
<protein>
    <submittedName>
        <fullName evidence="3">mRNA interferase MazF</fullName>
        <ecNumber evidence="3">3.1.-.-</ecNumber>
    </submittedName>
</protein>
<dbReference type="InterPro" id="IPR011067">
    <property type="entry name" value="Plasmid_toxin/cell-grow_inhib"/>
</dbReference>
<dbReference type="Proteomes" id="UP001220064">
    <property type="component" value="Chromosome"/>
</dbReference>
<keyword evidence="2" id="KW-1277">Toxin-antitoxin system</keyword>